<evidence type="ECO:0000256" key="13">
    <source>
        <dbReference type="ARBA" id="ARBA00057299"/>
    </source>
</evidence>
<dbReference type="InterPro" id="IPR057246">
    <property type="entry name" value="CARBOXYPEPT_ZN_1"/>
</dbReference>
<comment type="subcellular location">
    <subcellularLocation>
        <location evidence="2">Secreted</location>
    </subcellularLocation>
</comment>
<evidence type="ECO:0000256" key="9">
    <source>
        <dbReference type="ARBA" id="ARBA00022801"/>
    </source>
</evidence>
<dbReference type="PANTHER" id="PTHR11705">
    <property type="entry name" value="PROTEASE FAMILY M14 CARBOXYPEPTIDASE A,B"/>
    <property type="match status" value="1"/>
</dbReference>
<evidence type="ECO:0000256" key="4">
    <source>
        <dbReference type="ARBA" id="ARBA00022525"/>
    </source>
</evidence>
<evidence type="ECO:0000256" key="3">
    <source>
        <dbReference type="ARBA" id="ARBA00005988"/>
    </source>
</evidence>
<keyword evidence="11" id="KW-0482">Metalloprotease</keyword>
<evidence type="ECO:0000256" key="15">
    <source>
        <dbReference type="PROSITE-ProRule" id="PRU01379"/>
    </source>
</evidence>
<dbReference type="Pfam" id="PF02244">
    <property type="entry name" value="Propep_M14"/>
    <property type="match status" value="1"/>
</dbReference>
<keyword evidence="12" id="KW-1015">Disulfide bond</keyword>
<proteinExistence type="inferred from homology"/>
<dbReference type="GO" id="GO:0008270">
    <property type="term" value="F:zinc ion binding"/>
    <property type="evidence" value="ECO:0007669"/>
    <property type="project" value="InterPro"/>
</dbReference>
<dbReference type="InterPro" id="IPR003146">
    <property type="entry name" value="M14A_act_pep"/>
</dbReference>
<dbReference type="EnsemblMetazoa" id="ENSAATROPT011040">
    <property type="protein sequence ID" value="ENSAATROPP009971"/>
    <property type="gene ID" value="ENSAATROPG008986"/>
</dbReference>
<reference evidence="18" key="2">
    <citation type="submission" date="2022-08" db="UniProtKB">
        <authorList>
            <consortium name="EnsemblMetazoa"/>
        </authorList>
    </citation>
    <scope>IDENTIFICATION</scope>
    <source>
        <strain evidence="18">EBRO</strain>
    </source>
</reference>
<evidence type="ECO:0000256" key="14">
    <source>
        <dbReference type="ARBA" id="ARBA00069039"/>
    </source>
</evidence>
<keyword evidence="4" id="KW-0964">Secreted</keyword>
<evidence type="ECO:0000256" key="12">
    <source>
        <dbReference type="ARBA" id="ARBA00023157"/>
    </source>
</evidence>
<dbReference type="Gene3D" id="3.40.630.10">
    <property type="entry name" value="Zn peptidases"/>
    <property type="match status" value="1"/>
</dbReference>
<dbReference type="Gene3D" id="3.30.70.340">
    <property type="entry name" value="Metallocarboxypeptidase-like"/>
    <property type="match status" value="1"/>
</dbReference>
<dbReference type="GO" id="GO:0005615">
    <property type="term" value="C:extracellular space"/>
    <property type="evidence" value="ECO:0007669"/>
    <property type="project" value="TreeGrafter"/>
</dbReference>
<sequence length="435" mass="48571">MIVFDTNSVILGFRVHPTRTMWIKFAFFVLAACACGGSAEQARFDNYRVYEVAIDSARQLQALQQLEANPDGYSFWESPVQTNMRLSMVVPPHKFAHFEEFTTALAMKTRLQIEDFQKVIDSERPMRSTRATFGWTDYYTVEEIYAWMDQTVAAYPTILSGTVYGKSFEGRDLKAIKLSQKAGNPGIFIEANIHAREWISSATATWLLNELLTSTNPAVQDLAQNYDWYFIMIANPDGLAYSKTTNRQWRKTRQPVNALCVGTDPNRNFDYFWMNGGASSVPCSDTYAGPSAFSEPETRAMADYYATIADRINIQFSFHSYGQYLLTPFGYSGAPAPANNADLQQIATVTAAAIQATYGTRYTFGNSASVLYVTSGSTVDYFVGVHGTRLGYTFEFRDTGATGFVLPANQIIPNAEETRNGIIAFVAEAKRLGYV</sequence>
<feature type="domain" description="Peptidase M14" evidence="17">
    <location>
        <begin position="137"/>
        <end position="429"/>
    </location>
</feature>
<protein>
    <recommendedName>
        <fullName evidence="14">Zinc carboxypeptidase A 1</fullName>
    </recommendedName>
</protein>
<dbReference type="VEuPathDB" id="VectorBase:AATE003501"/>
<evidence type="ECO:0000313" key="19">
    <source>
        <dbReference type="Proteomes" id="UP000075880"/>
    </source>
</evidence>
<feature type="active site" description="Proton donor/acceptor" evidence="15">
    <location>
        <position position="395"/>
    </location>
</feature>
<name>A0A182IQE6_ANOAO</name>
<dbReference type="PRINTS" id="PR00765">
    <property type="entry name" value="CRBOXYPTASEA"/>
</dbReference>
<feature type="chain" id="PRO_5044550973" description="Zinc carboxypeptidase A 1" evidence="16">
    <location>
        <begin position="40"/>
        <end position="435"/>
    </location>
</feature>
<dbReference type="PANTHER" id="PTHR11705:SF123">
    <property type="entry name" value="PEPTIDASE M14 CARBOXYPEPTIDASE A DOMAIN-CONTAINING PROTEIN-RELATED"/>
    <property type="match status" value="1"/>
</dbReference>
<evidence type="ECO:0000256" key="6">
    <source>
        <dbReference type="ARBA" id="ARBA00022670"/>
    </source>
</evidence>
<dbReference type="FunFam" id="3.30.70.340:FF:000002">
    <property type="entry name" value="Carboxypeptidase A"/>
    <property type="match status" value="1"/>
</dbReference>
<dbReference type="InterPro" id="IPR036990">
    <property type="entry name" value="M14A-like_propep"/>
</dbReference>
<dbReference type="PROSITE" id="PS52035">
    <property type="entry name" value="PEPTIDASE_M14"/>
    <property type="match status" value="1"/>
</dbReference>
<keyword evidence="8 16" id="KW-0732">Signal</keyword>
<comment type="similarity">
    <text evidence="3 15">Belongs to the peptidase M14 family.</text>
</comment>
<evidence type="ECO:0000256" key="16">
    <source>
        <dbReference type="SAM" id="SignalP"/>
    </source>
</evidence>
<dbReference type="EnsemblMetazoa" id="AATE003501-RA">
    <property type="protein sequence ID" value="AATE003501-PA.1"/>
    <property type="gene ID" value="AATE003501"/>
</dbReference>
<dbReference type="SUPFAM" id="SSF54897">
    <property type="entry name" value="Protease propeptides/inhibitors"/>
    <property type="match status" value="1"/>
</dbReference>
<evidence type="ECO:0000256" key="7">
    <source>
        <dbReference type="ARBA" id="ARBA00022723"/>
    </source>
</evidence>
<accession>A0A182IQE6</accession>
<keyword evidence="5" id="KW-0121">Carboxypeptidase</keyword>
<evidence type="ECO:0000256" key="11">
    <source>
        <dbReference type="ARBA" id="ARBA00023049"/>
    </source>
</evidence>
<feature type="signal peptide" evidence="16">
    <location>
        <begin position="1"/>
        <end position="39"/>
    </location>
</feature>
<keyword evidence="7" id="KW-0479">Metal-binding</keyword>
<evidence type="ECO:0000256" key="5">
    <source>
        <dbReference type="ARBA" id="ARBA00022645"/>
    </source>
</evidence>
<dbReference type="OrthoDB" id="3626597at2759"/>
<dbReference type="Proteomes" id="UP000075880">
    <property type="component" value="Unassembled WGS sequence"/>
</dbReference>
<dbReference type="GO" id="GO:0006508">
    <property type="term" value="P:proteolysis"/>
    <property type="evidence" value="ECO:0007669"/>
    <property type="project" value="UniProtKB-KW"/>
</dbReference>
<comment type="function">
    <text evidence="13">Involved in the digestion of the blood meal.</text>
</comment>
<dbReference type="AlphaFoldDB" id="A0A182IQE6"/>
<evidence type="ECO:0000313" key="18">
    <source>
        <dbReference type="EnsemblMetazoa" id="AATE003501-PA.1"/>
    </source>
</evidence>
<dbReference type="SUPFAM" id="SSF53187">
    <property type="entry name" value="Zn-dependent exopeptidases"/>
    <property type="match status" value="1"/>
</dbReference>
<keyword evidence="9" id="KW-0378">Hydrolase</keyword>
<dbReference type="GO" id="GO:0004181">
    <property type="term" value="F:metallocarboxypeptidase activity"/>
    <property type="evidence" value="ECO:0007669"/>
    <property type="project" value="InterPro"/>
</dbReference>
<comment type="cofactor">
    <cofactor evidence="1">
        <name>Zn(2+)</name>
        <dbReference type="ChEBI" id="CHEBI:29105"/>
    </cofactor>
</comment>
<evidence type="ECO:0000259" key="17">
    <source>
        <dbReference type="PROSITE" id="PS52035"/>
    </source>
</evidence>
<keyword evidence="19" id="KW-1185">Reference proteome</keyword>
<dbReference type="PROSITE" id="PS00132">
    <property type="entry name" value="CARBOXYPEPT_ZN_1"/>
    <property type="match status" value="1"/>
</dbReference>
<evidence type="ECO:0000256" key="10">
    <source>
        <dbReference type="ARBA" id="ARBA00022833"/>
    </source>
</evidence>
<evidence type="ECO:0000256" key="8">
    <source>
        <dbReference type="ARBA" id="ARBA00022729"/>
    </source>
</evidence>
<dbReference type="SMART" id="SM00631">
    <property type="entry name" value="Zn_pept"/>
    <property type="match status" value="1"/>
</dbReference>
<dbReference type="FunFam" id="3.40.630.10:FF:000040">
    <property type="entry name" value="zinc carboxypeptidase"/>
    <property type="match status" value="1"/>
</dbReference>
<dbReference type="InterPro" id="IPR000834">
    <property type="entry name" value="Peptidase_M14"/>
</dbReference>
<evidence type="ECO:0000256" key="2">
    <source>
        <dbReference type="ARBA" id="ARBA00004613"/>
    </source>
</evidence>
<keyword evidence="6" id="KW-0645">Protease</keyword>
<reference evidence="19" key="1">
    <citation type="submission" date="2021-09" db="EMBL/GenBank/DDBJ databases">
        <authorList>
            <consortium name="Infravec"/>
            <person name="Campbell I L."/>
            <person name="Maslen G."/>
            <person name="Yates A."/>
        </authorList>
    </citation>
    <scope>NUCLEOTIDE SEQUENCE [LARGE SCALE GENOMIC DNA]</scope>
    <source>
        <strain evidence="19">Infravec2 EBRE</strain>
    </source>
</reference>
<dbReference type="CDD" id="cd03860">
    <property type="entry name" value="M14_CP_A-B_like"/>
    <property type="match status" value="1"/>
</dbReference>
<organism evidence="18">
    <name type="scientific">Anopheles atroparvus</name>
    <name type="common">European mosquito</name>
    <dbReference type="NCBI Taxonomy" id="41427"/>
    <lineage>
        <taxon>Eukaryota</taxon>
        <taxon>Metazoa</taxon>
        <taxon>Ecdysozoa</taxon>
        <taxon>Arthropoda</taxon>
        <taxon>Hexapoda</taxon>
        <taxon>Insecta</taxon>
        <taxon>Pterygota</taxon>
        <taxon>Neoptera</taxon>
        <taxon>Endopterygota</taxon>
        <taxon>Diptera</taxon>
        <taxon>Nematocera</taxon>
        <taxon>Culicoidea</taxon>
        <taxon>Culicidae</taxon>
        <taxon>Anophelinae</taxon>
        <taxon>Anopheles</taxon>
    </lineage>
</organism>
<keyword evidence="10" id="KW-0862">Zinc</keyword>
<evidence type="ECO:0000256" key="1">
    <source>
        <dbReference type="ARBA" id="ARBA00001947"/>
    </source>
</evidence>
<dbReference type="STRING" id="41427.A0A182IQE6"/>
<dbReference type="Pfam" id="PF00246">
    <property type="entry name" value="Peptidase_M14"/>
    <property type="match status" value="1"/>
</dbReference>